<evidence type="ECO:0000313" key="8">
    <source>
        <dbReference type="EMBL" id="MFC0522855.1"/>
    </source>
</evidence>
<keyword evidence="4 6" id="KW-1133">Transmembrane helix</keyword>
<proteinExistence type="inferred from homology"/>
<comment type="subcellular location">
    <subcellularLocation>
        <location evidence="1">Endomembrane system</location>
        <topology evidence="1">Multi-pass membrane protein</topology>
    </subcellularLocation>
</comment>
<evidence type="ECO:0000256" key="4">
    <source>
        <dbReference type="ARBA" id="ARBA00022989"/>
    </source>
</evidence>
<dbReference type="InterPro" id="IPR050638">
    <property type="entry name" value="AA-Vitamin_Transporters"/>
</dbReference>
<feature type="domain" description="EamA" evidence="7">
    <location>
        <begin position="9"/>
        <end position="140"/>
    </location>
</feature>
<dbReference type="InterPro" id="IPR037185">
    <property type="entry name" value="EmrE-like"/>
</dbReference>
<feature type="domain" description="EamA" evidence="7">
    <location>
        <begin position="153"/>
        <end position="287"/>
    </location>
</feature>
<reference evidence="8 9" key="1">
    <citation type="submission" date="2024-09" db="EMBL/GenBank/DDBJ databases">
        <authorList>
            <person name="Sun Q."/>
            <person name="Mori K."/>
        </authorList>
    </citation>
    <scope>NUCLEOTIDE SEQUENCE [LARGE SCALE GENOMIC DNA]</scope>
    <source>
        <strain evidence="8 9">NCAIM B.02529</strain>
    </source>
</reference>
<evidence type="ECO:0000256" key="1">
    <source>
        <dbReference type="ARBA" id="ARBA00004127"/>
    </source>
</evidence>
<dbReference type="RefSeq" id="WP_377345380.1">
    <property type="nucleotide sequence ID" value="NZ_JBHLTP010000003.1"/>
</dbReference>
<keyword evidence="9" id="KW-1185">Reference proteome</keyword>
<feature type="transmembrane region" description="Helical" evidence="6">
    <location>
        <begin position="126"/>
        <end position="144"/>
    </location>
</feature>
<dbReference type="SUPFAM" id="SSF103481">
    <property type="entry name" value="Multidrug resistance efflux transporter EmrE"/>
    <property type="match status" value="2"/>
</dbReference>
<evidence type="ECO:0000256" key="5">
    <source>
        <dbReference type="ARBA" id="ARBA00023136"/>
    </source>
</evidence>
<evidence type="ECO:0000313" key="9">
    <source>
        <dbReference type="Proteomes" id="UP001589836"/>
    </source>
</evidence>
<organism evidence="8 9">
    <name type="scientific">Pontibacillus salicampi</name>
    <dbReference type="NCBI Taxonomy" id="1449801"/>
    <lineage>
        <taxon>Bacteria</taxon>
        <taxon>Bacillati</taxon>
        <taxon>Bacillota</taxon>
        <taxon>Bacilli</taxon>
        <taxon>Bacillales</taxon>
        <taxon>Bacillaceae</taxon>
        <taxon>Pontibacillus</taxon>
    </lineage>
</organism>
<feature type="transmembrane region" description="Helical" evidence="6">
    <location>
        <begin position="150"/>
        <end position="171"/>
    </location>
</feature>
<feature type="transmembrane region" description="Helical" evidence="6">
    <location>
        <begin position="95"/>
        <end position="114"/>
    </location>
</feature>
<evidence type="ECO:0000256" key="2">
    <source>
        <dbReference type="ARBA" id="ARBA00007362"/>
    </source>
</evidence>
<evidence type="ECO:0000259" key="7">
    <source>
        <dbReference type="Pfam" id="PF00892"/>
    </source>
</evidence>
<sequence>MLTNQQINILAAVGFVIMWSSGFIGARLGTAEAGSLTVLMWRFIVAAAILSVWWLWKQRKRMSITIVLWQSFIGLLAQGGYLLGVFLSVENGVSAGTSNLITTLQPIVVAALAGPVLKQNTTIKEWIGLLIGILGVLLVVYDDLGTSAHVPIWAYALSVMAMVSLVTSTLLEKKFDFSAPLSDALPIQTIISALLFTVIALVSNQAAPPVSYDFWVAVLWVAVLSSIGGYGFYWLNLTLGSVTRVSSLLYLTPPVTMIWAFLMFGETIGFFTIMGMLLCFIGVWIISQKEMRQWKAKRCIEM</sequence>
<keyword evidence="3 6" id="KW-0812">Transmembrane</keyword>
<accession>A0ABV6LKC7</accession>
<feature type="transmembrane region" description="Helical" evidence="6">
    <location>
        <begin position="68"/>
        <end position="89"/>
    </location>
</feature>
<dbReference type="Pfam" id="PF00892">
    <property type="entry name" value="EamA"/>
    <property type="match status" value="2"/>
</dbReference>
<keyword evidence="5 6" id="KW-0472">Membrane</keyword>
<dbReference type="InterPro" id="IPR000620">
    <property type="entry name" value="EamA_dom"/>
</dbReference>
<feature type="transmembrane region" description="Helical" evidence="6">
    <location>
        <begin position="38"/>
        <end position="56"/>
    </location>
</feature>
<feature type="transmembrane region" description="Helical" evidence="6">
    <location>
        <begin position="214"/>
        <end position="235"/>
    </location>
</feature>
<dbReference type="EMBL" id="JBHLTP010000003">
    <property type="protein sequence ID" value="MFC0522855.1"/>
    <property type="molecule type" value="Genomic_DNA"/>
</dbReference>
<dbReference type="PANTHER" id="PTHR32322:SF2">
    <property type="entry name" value="EAMA DOMAIN-CONTAINING PROTEIN"/>
    <property type="match status" value="1"/>
</dbReference>
<name>A0ABV6LKC7_9BACI</name>
<feature type="transmembrane region" description="Helical" evidence="6">
    <location>
        <begin position="242"/>
        <end position="262"/>
    </location>
</feature>
<feature type="transmembrane region" description="Helical" evidence="6">
    <location>
        <begin position="268"/>
        <end position="287"/>
    </location>
</feature>
<feature type="transmembrane region" description="Helical" evidence="6">
    <location>
        <begin position="7"/>
        <end position="26"/>
    </location>
</feature>
<comment type="caution">
    <text evidence="8">The sequence shown here is derived from an EMBL/GenBank/DDBJ whole genome shotgun (WGS) entry which is preliminary data.</text>
</comment>
<gene>
    <name evidence="8" type="ORF">ACFFGV_04525</name>
</gene>
<protein>
    <submittedName>
        <fullName evidence="8">DMT family transporter</fullName>
    </submittedName>
</protein>
<comment type="similarity">
    <text evidence="2">Belongs to the EamA transporter family.</text>
</comment>
<feature type="transmembrane region" description="Helical" evidence="6">
    <location>
        <begin position="183"/>
        <end position="202"/>
    </location>
</feature>
<dbReference type="Proteomes" id="UP001589836">
    <property type="component" value="Unassembled WGS sequence"/>
</dbReference>
<evidence type="ECO:0000256" key="3">
    <source>
        <dbReference type="ARBA" id="ARBA00022692"/>
    </source>
</evidence>
<evidence type="ECO:0000256" key="6">
    <source>
        <dbReference type="SAM" id="Phobius"/>
    </source>
</evidence>
<dbReference type="PANTHER" id="PTHR32322">
    <property type="entry name" value="INNER MEMBRANE TRANSPORTER"/>
    <property type="match status" value="1"/>
</dbReference>